<reference evidence="2 3" key="1">
    <citation type="journal article" date="2011" name="Stand. Genomic Sci.">
        <title>Complete genome sequence of Deinococcus maricopensis type strain (LB-34).</title>
        <authorList>
            <person name="Pukall R."/>
            <person name="Zeytun A."/>
            <person name="Lucas S."/>
            <person name="Lapidus A."/>
            <person name="Hammon N."/>
            <person name="Deshpande S."/>
            <person name="Nolan M."/>
            <person name="Cheng J.F."/>
            <person name="Pitluck S."/>
            <person name="Liolios K."/>
            <person name="Pagani I."/>
            <person name="Mikhailova N."/>
            <person name="Ivanova N."/>
            <person name="Mavromatis K."/>
            <person name="Pati A."/>
            <person name="Tapia R."/>
            <person name="Han C."/>
            <person name="Goodwin L."/>
            <person name="Chen A."/>
            <person name="Palaniappan K."/>
            <person name="Land M."/>
            <person name="Hauser L."/>
            <person name="Chang Y.J."/>
            <person name="Jeffries C.D."/>
            <person name="Brambilla E.M."/>
            <person name="Rohde M."/>
            <person name="Goker M."/>
            <person name="Detter J.C."/>
            <person name="Woyke T."/>
            <person name="Bristow J."/>
            <person name="Eisen J.A."/>
            <person name="Markowitz V."/>
            <person name="Hugenholtz P."/>
            <person name="Kyrpides N.C."/>
            <person name="Klenk H.P."/>
        </authorList>
    </citation>
    <scope>NUCLEOTIDE SEQUENCE [LARGE SCALE GENOMIC DNA]</scope>
    <source>
        <strain evidence="3">DSM 21211 / LMG 22137 / NRRL B-23946 / LB-34</strain>
    </source>
</reference>
<dbReference type="Proteomes" id="UP000008635">
    <property type="component" value="Chromosome"/>
</dbReference>
<dbReference type="HOGENOM" id="CLU_899499_0_0_0"/>
<sequence>MPLTLETLTDAVYGDLHPHARTLQPAEQHRAALSEHLTWHATDALSDDFARGYAASAAVPGTTPDDYRNRWVPVSPDLQVLCGPRFEGMDLARPFVEVVGGSRPLELADLPHVTDAVRRAFRMFQPRYARLYRPEPDGAVPGAHPDRRFVGATLGTLRAAPLPDGLRAAPPQNFDFRPAYEAAYRASADADPHHPTYAQPETLDALQDYLNDGLLFEVRLHGRWVGLIAALPTTHLGLSGLEVAELTLAQDARGQGLGAALTTLLARAVPHPDTDVLLGTVHARNTPALKAALRAGRTDLGGWVQLPL</sequence>
<gene>
    <name evidence="2" type="ordered locus">Deima_1730</name>
</gene>
<dbReference type="OrthoDB" id="3825006at2"/>
<dbReference type="Pfam" id="PF00583">
    <property type="entry name" value="Acetyltransf_1"/>
    <property type="match status" value="1"/>
</dbReference>
<dbReference type="Gene3D" id="3.40.630.30">
    <property type="match status" value="1"/>
</dbReference>
<protein>
    <submittedName>
        <fullName evidence="2">GCN5-related N-acetyltransferase</fullName>
    </submittedName>
</protein>
<organism evidence="2 3">
    <name type="scientific">Deinococcus maricopensis (strain DSM 21211 / LMG 22137 / NRRL B-23946 / LB-34)</name>
    <dbReference type="NCBI Taxonomy" id="709986"/>
    <lineage>
        <taxon>Bacteria</taxon>
        <taxon>Thermotogati</taxon>
        <taxon>Deinococcota</taxon>
        <taxon>Deinococci</taxon>
        <taxon>Deinococcales</taxon>
        <taxon>Deinococcaceae</taxon>
        <taxon>Deinococcus</taxon>
    </lineage>
</organism>
<dbReference type="InterPro" id="IPR000182">
    <property type="entry name" value="GNAT_dom"/>
</dbReference>
<name>E8U8J0_DEIML</name>
<dbReference type="EMBL" id="CP002454">
    <property type="protein sequence ID" value="ADV67379.1"/>
    <property type="molecule type" value="Genomic_DNA"/>
</dbReference>
<dbReference type="eggNOG" id="COG1670">
    <property type="taxonomic scope" value="Bacteria"/>
</dbReference>
<proteinExistence type="predicted"/>
<keyword evidence="3" id="KW-1185">Reference proteome</keyword>
<dbReference type="AlphaFoldDB" id="E8U8J0"/>
<dbReference type="STRING" id="709986.Deima_1730"/>
<evidence type="ECO:0000313" key="3">
    <source>
        <dbReference type="Proteomes" id="UP000008635"/>
    </source>
</evidence>
<evidence type="ECO:0000259" key="1">
    <source>
        <dbReference type="Pfam" id="PF00583"/>
    </source>
</evidence>
<dbReference type="InterPro" id="IPR016181">
    <property type="entry name" value="Acyl_CoA_acyltransferase"/>
</dbReference>
<dbReference type="GO" id="GO:0016747">
    <property type="term" value="F:acyltransferase activity, transferring groups other than amino-acyl groups"/>
    <property type="evidence" value="ECO:0007669"/>
    <property type="project" value="InterPro"/>
</dbReference>
<keyword evidence="2" id="KW-0808">Transferase</keyword>
<reference evidence="3" key="2">
    <citation type="submission" date="2011-01" db="EMBL/GenBank/DDBJ databases">
        <title>The complete genome of Deinococcus maricopensis DSM 21211.</title>
        <authorList>
            <consortium name="US DOE Joint Genome Institute (JGI-PGF)"/>
            <person name="Lucas S."/>
            <person name="Copeland A."/>
            <person name="Lapidus A."/>
            <person name="Goodwin L."/>
            <person name="Pitluck S."/>
            <person name="Kyrpides N."/>
            <person name="Mavromatis K."/>
            <person name="Pagani I."/>
            <person name="Ivanova N."/>
            <person name="Ovchinnikova G."/>
            <person name="Zeytun A."/>
            <person name="Detter J.C."/>
            <person name="Han C."/>
            <person name="Land M."/>
            <person name="Hauser L."/>
            <person name="Markowitz V."/>
            <person name="Cheng J.-F."/>
            <person name="Hugenholtz P."/>
            <person name="Woyke T."/>
            <person name="Wu D."/>
            <person name="Pukall R."/>
            <person name="Gehrich-Schroeter G."/>
            <person name="Brambilla E."/>
            <person name="Klenk H.-P."/>
            <person name="Eisen J.A."/>
        </authorList>
    </citation>
    <scope>NUCLEOTIDE SEQUENCE [LARGE SCALE GENOMIC DNA]</scope>
    <source>
        <strain evidence="3">DSM 21211 / LMG 22137 / NRRL B-23946 / LB-34</strain>
    </source>
</reference>
<dbReference type="RefSeq" id="WP_013556884.1">
    <property type="nucleotide sequence ID" value="NC_014958.1"/>
</dbReference>
<dbReference type="KEGG" id="dmr:Deima_1730"/>
<evidence type="ECO:0000313" key="2">
    <source>
        <dbReference type="EMBL" id="ADV67379.1"/>
    </source>
</evidence>
<accession>E8U8J0</accession>
<feature type="domain" description="N-acetyltransferase" evidence="1">
    <location>
        <begin position="196"/>
        <end position="294"/>
    </location>
</feature>
<dbReference type="SUPFAM" id="SSF55729">
    <property type="entry name" value="Acyl-CoA N-acyltransferases (Nat)"/>
    <property type="match status" value="1"/>
</dbReference>